<organism evidence="2 3">
    <name type="scientific">Trichinella nelsoni</name>
    <dbReference type="NCBI Taxonomy" id="6336"/>
    <lineage>
        <taxon>Eukaryota</taxon>
        <taxon>Metazoa</taxon>
        <taxon>Ecdysozoa</taxon>
        <taxon>Nematoda</taxon>
        <taxon>Enoplea</taxon>
        <taxon>Dorylaimia</taxon>
        <taxon>Trichinellida</taxon>
        <taxon>Trichinellidae</taxon>
        <taxon>Trichinella</taxon>
    </lineage>
</organism>
<accession>A0A0V0RED7</accession>
<dbReference type="AlphaFoldDB" id="A0A0V0RED7"/>
<evidence type="ECO:0000256" key="1">
    <source>
        <dbReference type="SAM" id="Phobius"/>
    </source>
</evidence>
<dbReference type="OrthoDB" id="5919368at2759"/>
<reference evidence="2 3" key="1">
    <citation type="submission" date="2015-01" db="EMBL/GenBank/DDBJ databases">
        <title>Evolution of Trichinella species and genotypes.</title>
        <authorList>
            <person name="Korhonen P.K."/>
            <person name="Edoardo P."/>
            <person name="Giuseppe L.R."/>
            <person name="Gasser R.B."/>
        </authorList>
    </citation>
    <scope>NUCLEOTIDE SEQUENCE [LARGE SCALE GENOMIC DNA]</scope>
    <source>
        <strain evidence="2">ISS37</strain>
    </source>
</reference>
<protein>
    <submittedName>
        <fullName evidence="2">Uncharacterized protein</fullName>
    </submittedName>
</protein>
<dbReference type="EMBL" id="JYDL01000254">
    <property type="protein sequence ID" value="KRX12870.1"/>
    <property type="molecule type" value="Genomic_DNA"/>
</dbReference>
<name>A0A0V0RED7_9BILA</name>
<keyword evidence="1" id="KW-0812">Transmembrane</keyword>
<sequence>MKYTYRENRRSEKRKAEIRSIEKLKAASEKNLGKLYNIMEEKKKELKNASAHCSTMDASDARCQRWIAKSVQQIRSSTIKRSTLLYYKSTVLQNKNHSLHEITINTMSVLAAFIFFFMAVMPEINADSSALEEAKNYIYQSDLQSGKGHFRRVLDVKDVDTSEGLSLTIDALSTTCPVSSELSQEQVYSDECPTTKVEYDEIECHLKLDHSKTGQLECTYYGA</sequence>
<evidence type="ECO:0000313" key="2">
    <source>
        <dbReference type="EMBL" id="KRX12870.1"/>
    </source>
</evidence>
<gene>
    <name evidence="2" type="ORF">T07_13636</name>
</gene>
<keyword evidence="1" id="KW-1133">Transmembrane helix</keyword>
<keyword evidence="1" id="KW-0472">Membrane</keyword>
<feature type="transmembrane region" description="Helical" evidence="1">
    <location>
        <begin position="102"/>
        <end position="121"/>
    </location>
</feature>
<dbReference type="Proteomes" id="UP000054630">
    <property type="component" value="Unassembled WGS sequence"/>
</dbReference>
<dbReference type="STRING" id="6336.A0A0V0RED7"/>
<evidence type="ECO:0000313" key="3">
    <source>
        <dbReference type="Proteomes" id="UP000054630"/>
    </source>
</evidence>
<keyword evidence="3" id="KW-1185">Reference proteome</keyword>
<comment type="caution">
    <text evidence="2">The sequence shown here is derived from an EMBL/GenBank/DDBJ whole genome shotgun (WGS) entry which is preliminary data.</text>
</comment>
<proteinExistence type="predicted"/>